<evidence type="ECO:0000256" key="7">
    <source>
        <dbReference type="ARBA" id="ARBA00023136"/>
    </source>
</evidence>
<dbReference type="Gene3D" id="1.10.287.470">
    <property type="entry name" value="Helix hairpin bin"/>
    <property type="match status" value="1"/>
</dbReference>
<comment type="subcellular location">
    <subcellularLocation>
        <location evidence="1">Cell envelope</location>
    </subcellularLocation>
</comment>
<dbReference type="Gene3D" id="2.40.50.100">
    <property type="match status" value="1"/>
</dbReference>
<protein>
    <submittedName>
        <fullName evidence="10">HlyD family efflux transporter periplasmic adaptor subunit</fullName>
    </submittedName>
</protein>
<proteinExistence type="predicted"/>
<keyword evidence="5" id="KW-0812">Transmembrane</keyword>
<name>A0ABP8GYV1_9BURK</name>
<accession>A0ABP8GYV1</accession>
<dbReference type="InterPro" id="IPR005694">
    <property type="entry name" value="MFP_proteobact"/>
</dbReference>
<keyword evidence="6" id="KW-1133">Transmembrane helix</keyword>
<dbReference type="EMBL" id="BAABFO010000008">
    <property type="protein sequence ID" value="GAA4331863.1"/>
    <property type="molecule type" value="Genomic_DNA"/>
</dbReference>
<evidence type="ECO:0000259" key="9">
    <source>
        <dbReference type="Pfam" id="PF25885"/>
    </source>
</evidence>
<keyword evidence="4" id="KW-0997">Cell inner membrane</keyword>
<dbReference type="PANTHER" id="PTHR30386">
    <property type="entry name" value="MEMBRANE FUSION SUBUNIT OF EMRAB-TOLC MULTIDRUG EFFLUX PUMP"/>
    <property type="match status" value="1"/>
</dbReference>
<organism evidence="10 11">
    <name type="scientific">Pigmentiphaga soli</name>
    <dbReference type="NCBI Taxonomy" id="1007095"/>
    <lineage>
        <taxon>Bacteria</taxon>
        <taxon>Pseudomonadati</taxon>
        <taxon>Pseudomonadota</taxon>
        <taxon>Betaproteobacteria</taxon>
        <taxon>Burkholderiales</taxon>
        <taxon>Alcaligenaceae</taxon>
        <taxon>Pigmentiphaga</taxon>
    </lineage>
</organism>
<reference evidence="11" key="1">
    <citation type="journal article" date="2019" name="Int. J. Syst. Evol. Microbiol.">
        <title>The Global Catalogue of Microorganisms (GCM) 10K type strain sequencing project: providing services to taxonomists for standard genome sequencing and annotation.</title>
        <authorList>
            <consortium name="The Broad Institute Genomics Platform"/>
            <consortium name="The Broad Institute Genome Sequencing Center for Infectious Disease"/>
            <person name="Wu L."/>
            <person name="Ma J."/>
        </authorList>
    </citation>
    <scope>NUCLEOTIDE SEQUENCE [LARGE SCALE GENOMIC DNA]</scope>
    <source>
        <strain evidence="11">JCM 17666</strain>
    </source>
</reference>
<keyword evidence="2" id="KW-0813">Transport</keyword>
<dbReference type="SUPFAM" id="SSF111369">
    <property type="entry name" value="HlyD-like secretion proteins"/>
    <property type="match status" value="3"/>
</dbReference>
<evidence type="ECO:0000256" key="8">
    <source>
        <dbReference type="SAM" id="Coils"/>
    </source>
</evidence>
<comment type="caution">
    <text evidence="10">The sequence shown here is derived from an EMBL/GenBank/DDBJ whole genome shotgun (WGS) entry which is preliminary data.</text>
</comment>
<dbReference type="Gene3D" id="2.40.30.170">
    <property type="match status" value="1"/>
</dbReference>
<evidence type="ECO:0000313" key="11">
    <source>
        <dbReference type="Proteomes" id="UP001501671"/>
    </source>
</evidence>
<keyword evidence="7" id="KW-0472">Membrane</keyword>
<dbReference type="Pfam" id="PF25885">
    <property type="entry name" value="HH_EMRA"/>
    <property type="match status" value="1"/>
</dbReference>
<dbReference type="Proteomes" id="UP001501671">
    <property type="component" value="Unassembled WGS sequence"/>
</dbReference>
<dbReference type="NCBIfam" id="TIGR00998">
    <property type="entry name" value="8a0101"/>
    <property type="match status" value="1"/>
</dbReference>
<evidence type="ECO:0000256" key="2">
    <source>
        <dbReference type="ARBA" id="ARBA00022448"/>
    </source>
</evidence>
<evidence type="ECO:0000256" key="3">
    <source>
        <dbReference type="ARBA" id="ARBA00022475"/>
    </source>
</evidence>
<evidence type="ECO:0000313" key="10">
    <source>
        <dbReference type="EMBL" id="GAA4331863.1"/>
    </source>
</evidence>
<keyword evidence="11" id="KW-1185">Reference proteome</keyword>
<dbReference type="InterPro" id="IPR050739">
    <property type="entry name" value="MFP"/>
</dbReference>
<evidence type="ECO:0000256" key="4">
    <source>
        <dbReference type="ARBA" id="ARBA00022519"/>
    </source>
</evidence>
<dbReference type="InterPro" id="IPR058633">
    <property type="entry name" value="EmrA/FarA_HH"/>
</dbReference>
<feature type="coiled-coil region" evidence="8">
    <location>
        <begin position="86"/>
        <end position="186"/>
    </location>
</feature>
<keyword evidence="3" id="KW-1003">Cell membrane</keyword>
<evidence type="ECO:0000256" key="1">
    <source>
        <dbReference type="ARBA" id="ARBA00004196"/>
    </source>
</evidence>
<evidence type="ECO:0000256" key="6">
    <source>
        <dbReference type="ARBA" id="ARBA00022989"/>
    </source>
</evidence>
<keyword evidence="8" id="KW-0175">Coiled coil</keyword>
<sequence>MNAPQNSSNPKRKKLLLTAAGVFVVAAVAYGAWWALVARHYEDTDDAYVQGNLVQITPQIASTVSAIEADDTDFVQAGQPLVRLDRADAQVALDEAQAALAQTVRQVRTLYANNGALQANIGVRQAEVERARADLARAESDAKRRQELSASGAVSGEELLHAQTAVTNAKAALNSAQAALVAAREQLATNTALTEGTSVERHPNVMQAAAKVREAYLALSRTTLPAPVTGYVAKRSVQVGQRVAPGTPLMTIVPLDQVWVDANFKEVQLGKMRIGQPVTLTADVYGSKVEYHGKVAGLGAGTGGAFALLPAQNATGNWIKVVQRVPVRIALDPNEIREHPLRVGLSMVATVDVSSTDGAALSTAPRSGPAYSTTALDHSREEADALVADTIARNLGGGHPAANAPVAKEGARPISARPVAGSMTARHTALVL</sequence>
<dbReference type="RefSeq" id="WP_345249080.1">
    <property type="nucleotide sequence ID" value="NZ_BAABFO010000008.1"/>
</dbReference>
<feature type="domain" description="Multidrug export protein EmrA/FarA alpha-helical hairpin" evidence="9">
    <location>
        <begin position="88"/>
        <end position="222"/>
    </location>
</feature>
<dbReference type="PANTHER" id="PTHR30386:SF19">
    <property type="entry name" value="MULTIDRUG EXPORT PROTEIN EMRA-RELATED"/>
    <property type="match status" value="1"/>
</dbReference>
<evidence type="ECO:0000256" key="5">
    <source>
        <dbReference type="ARBA" id="ARBA00022692"/>
    </source>
</evidence>
<gene>
    <name evidence="10" type="ORF">GCM10023144_21020</name>
</gene>